<dbReference type="Proteomes" id="UP000033035">
    <property type="component" value="Unassembled WGS sequence"/>
</dbReference>
<comment type="caution">
    <text evidence="2">The sequence shown here is derived from an EMBL/GenBank/DDBJ whole genome shotgun (WGS) entry which is preliminary data.</text>
</comment>
<accession>A0A0F5JSI7</accession>
<name>A0A0F5JSI7_9BACT</name>
<dbReference type="STRING" id="1203610.HMPREF1536_00008"/>
<dbReference type="EMBL" id="AQHW01000001">
    <property type="protein sequence ID" value="KKB60634.1"/>
    <property type="molecule type" value="Genomic_DNA"/>
</dbReference>
<dbReference type="AlphaFoldDB" id="A0A0F5JSI7"/>
<dbReference type="HOGENOM" id="CLU_1026168_0_0_10"/>
<evidence type="ECO:0000313" key="2">
    <source>
        <dbReference type="EMBL" id="KKB60634.1"/>
    </source>
</evidence>
<protein>
    <recommendedName>
        <fullName evidence="4">Fimbrillin family protein</fullName>
    </recommendedName>
</protein>
<reference evidence="2 3" key="1">
    <citation type="submission" date="2013-04" db="EMBL/GenBank/DDBJ databases">
        <title>The Genome Sequence of Parabacteroides gordonii DSM 23371.</title>
        <authorList>
            <consortium name="The Broad Institute Genomics Platform"/>
            <person name="Earl A."/>
            <person name="Ward D."/>
            <person name="Feldgarden M."/>
            <person name="Gevers D."/>
            <person name="Martens E."/>
            <person name="Sakamoto M."/>
            <person name="Benno Y."/>
            <person name="Suzuki N."/>
            <person name="Matsunaga N."/>
            <person name="Koshihara K."/>
            <person name="Seki M."/>
            <person name="Komiya H."/>
            <person name="Walker B."/>
            <person name="Young S."/>
            <person name="Zeng Q."/>
            <person name="Gargeya S."/>
            <person name="Fitzgerald M."/>
            <person name="Haas B."/>
            <person name="Abouelleil A."/>
            <person name="Allen A.W."/>
            <person name="Alvarado L."/>
            <person name="Arachchi H.M."/>
            <person name="Berlin A.M."/>
            <person name="Chapman S.B."/>
            <person name="Gainer-Dewar J."/>
            <person name="Goldberg J."/>
            <person name="Griggs A."/>
            <person name="Gujja S."/>
            <person name="Hansen M."/>
            <person name="Howarth C."/>
            <person name="Imamovic A."/>
            <person name="Ireland A."/>
            <person name="Larimer J."/>
            <person name="McCowan C."/>
            <person name="Murphy C."/>
            <person name="Pearson M."/>
            <person name="Poon T.W."/>
            <person name="Priest M."/>
            <person name="Roberts A."/>
            <person name="Saif S."/>
            <person name="Shea T."/>
            <person name="Sisk P."/>
            <person name="Sykes S."/>
            <person name="Wortman J."/>
            <person name="Nusbaum C."/>
            <person name="Birren B."/>
        </authorList>
    </citation>
    <scope>NUCLEOTIDE SEQUENCE [LARGE SCALE GENOMIC DNA]</scope>
    <source>
        <strain evidence="2 3">MS-1</strain>
    </source>
</reference>
<keyword evidence="3" id="KW-1185">Reference proteome</keyword>
<organism evidence="2 3">
    <name type="scientific">Parabacteroides gordonii MS-1 = DSM 23371</name>
    <dbReference type="NCBI Taxonomy" id="1203610"/>
    <lineage>
        <taxon>Bacteria</taxon>
        <taxon>Pseudomonadati</taxon>
        <taxon>Bacteroidota</taxon>
        <taxon>Bacteroidia</taxon>
        <taxon>Bacteroidales</taxon>
        <taxon>Tannerellaceae</taxon>
        <taxon>Parabacteroides</taxon>
    </lineage>
</organism>
<dbReference type="PATRIC" id="fig|1203610.3.peg.8"/>
<gene>
    <name evidence="2" type="ORF">HMPREF1536_00008</name>
</gene>
<proteinExistence type="predicted"/>
<sequence>MKLFYLPAIILLAVSCTNEIAENTDTGENILRIGEIDTRSGETSEWVWKTGDELTVTVNSQTAVYTRTADGKWTCGNASFTKEKLGMVAANGVSFTFGQYEITEDQTTESKYREADYMTGTGSLDVVTIIGSLAHQHADMVINITEGKGWNGMFQTAMADAAIGFDIAAGGSHTVKTYHKGATFRAILPPNSVPTGKDITLGTLTLGNGNGTPQALRGKTATIIYTNDNGLTAIGKRLTLSVKLDASLNLTITGITVKDFIGKDVSDELKP</sequence>
<keyword evidence="1" id="KW-0732">Signal</keyword>
<evidence type="ECO:0000256" key="1">
    <source>
        <dbReference type="SAM" id="SignalP"/>
    </source>
</evidence>
<feature type="chain" id="PRO_5002490538" description="Fimbrillin family protein" evidence="1">
    <location>
        <begin position="22"/>
        <end position="271"/>
    </location>
</feature>
<feature type="signal peptide" evidence="1">
    <location>
        <begin position="1"/>
        <end position="21"/>
    </location>
</feature>
<dbReference type="CDD" id="cd13120">
    <property type="entry name" value="BF2867_like_N"/>
    <property type="match status" value="1"/>
</dbReference>
<dbReference type="RefSeq" id="WP_028728832.1">
    <property type="nucleotide sequence ID" value="NZ_AUAE01000039.1"/>
</dbReference>
<dbReference type="PROSITE" id="PS51257">
    <property type="entry name" value="PROKAR_LIPOPROTEIN"/>
    <property type="match status" value="1"/>
</dbReference>
<evidence type="ECO:0008006" key="4">
    <source>
        <dbReference type="Google" id="ProtNLM"/>
    </source>
</evidence>
<evidence type="ECO:0000313" key="3">
    <source>
        <dbReference type="Proteomes" id="UP000033035"/>
    </source>
</evidence>